<evidence type="ECO:0000256" key="1">
    <source>
        <dbReference type="SAM" id="MobiDB-lite"/>
    </source>
</evidence>
<dbReference type="InterPro" id="IPR031768">
    <property type="entry name" value="CBM60_xylan-bd"/>
</dbReference>
<feature type="domain" description="DUF1588" evidence="5">
    <location>
        <begin position="722"/>
        <end position="821"/>
    </location>
</feature>
<protein>
    <submittedName>
        <fullName evidence="9">DUF1592 domain-containing protein</fullName>
    </submittedName>
</protein>
<keyword evidence="2" id="KW-0732">Signal</keyword>
<dbReference type="EMBL" id="VAUV01000013">
    <property type="protein sequence ID" value="TLD69476.1"/>
    <property type="molecule type" value="Genomic_DNA"/>
</dbReference>
<dbReference type="Pfam" id="PF07627">
    <property type="entry name" value="PSCyt3"/>
    <property type="match status" value="1"/>
</dbReference>
<dbReference type="InterPro" id="IPR013036">
    <property type="entry name" value="DUF1587"/>
</dbReference>
<feature type="domain" description="Carbohydrate binding module xylan-binding" evidence="8">
    <location>
        <begin position="255"/>
        <end position="341"/>
    </location>
</feature>
<sequence length="945" mass="105417">MKLRRLVTFVVVSLSSVGMAMVKPVFAAGELRGHQTFEKSVLPVLQTFCYDCHGDGMDKGDFAMDGHKDYAEALSDKKMWDHVREIMSTHVMPPEDKDQPTLEERKLVLKWIEDEVFWVDPTKPDPGHVTLRRMNRTEYNNTVRDVLKVNSRPARNFPPDDTGYGYDNIGSVLSLSPMLMEKYLRSAREVAAEAVWVRPAGRFEDELSGDEFKVSSGSGSERYGMMALFGNGEMVGTTEIKEPGLYRVTLLLSSNKSGDENAKYAVLVDGKEVFNGEVEKEFDGKDIDGSLERVAFDLNLEKGKRSLAVRFLNDHFDDNAPDKHRRDRNLLLRSAHVEGPIKMKAVAQSPFLEWLMQGKKISPAQLEIQGDDFEKLDGGGVFLQNKRAVFASNGSVKREFELPSDGEYRVMLVANANQAGDERARLSVKVGDEVRTLDITEPDGKNQTLSFTTKKLKAGKNTIVVGFVNDFYLNGKDRNAYLEEVYIVGPTGSETAQVFEPAFAREWISRMGLKMFRRPVEAGDLNKLMGLVVMAQKEGASRQEAISLVLEAMMGSSKFLFNGAPDVAGPVGKGSALVNEFTLASRLSYFIWSSAPDDQLLELAGKGQLRANLKAEVKRMIGDWKGWALTENFAGQWLRLRDIELMSPHQRRFPEFYKGSLRRDMKKESELFFDHILRDNRSALEILDSDYTFMNETLAKFYGVEGVKGSKFQKVSLKGTPRGGLLTQAGILALTSHPTRTSPVKRGQFLLENVLGTPPPPAPQNIPEFGEDRGAKVEGTLRQRFEAHRANPSCSSCHAFLDPFGFAFENFDAIGRWRDQDNKEAVDATGKLLTGEKFNGAAELRKLLVDLKRDDFTRTLIENLLIYSLGRGLDYPDKLFVRQLKEKAAEGEYRLQDLIVSVVESVPFQKMRATVAAAPAPAAPTPATPSAPVTPAAPKQETAQK</sequence>
<evidence type="ECO:0000259" key="6">
    <source>
        <dbReference type="Pfam" id="PF07631"/>
    </source>
</evidence>
<evidence type="ECO:0000259" key="4">
    <source>
        <dbReference type="Pfam" id="PF07626"/>
    </source>
</evidence>
<dbReference type="InterPro" id="IPR013043">
    <property type="entry name" value="DUF1595"/>
</dbReference>
<accession>A0A5R8KAZ6</accession>
<feature type="domain" description="DUF1585" evidence="3">
    <location>
        <begin position="835"/>
        <end position="908"/>
    </location>
</feature>
<keyword evidence="10" id="KW-1185">Reference proteome</keyword>
<dbReference type="InterPro" id="IPR011478">
    <property type="entry name" value="DUF1585"/>
</dbReference>
<evidence type="ECO:0000313" key="10">
    <source>
        <dbReference type="Proteomes" id="UP000306196"/>
    </source>
</evidence>
<reference evidence="9 10" key="1">
    <citation type="submission" date="2019-05" db="EMBL/GenBank/DDBJ databases">
        <title>Verrucobacter flavum gen. nov., sp. nov. a new member of the family Verrucomicrobiaceae.</title>
        <authorList>
            <person name="Szuroczki S."/>
            <person name="Abbaszade G."/>
            <person name="Szabo A."/>
            <person name="Felfoldi T."/>
            <person name="Schumann P."/>
            <person name="Boka K."/>
            <person name="Keki Z."/>
            <person name="Toumi M."/>
            <person name="Toth E."/>
        </authorList>
    </citation>
    <scope>NUCLEOTIDE SEQUENCE [LARGE SCALE GENOMIC DNA]</scope>
    <source>
        <strain evidence="9 10">MG-N-17</strain>
    </source>
</reference>
<comment type="caution">
    <text evidence="9">The sequence shown here is derived from an EMBL/GenBank/DDBJ whole genome shotgun (WGS) entry which is preliminary data.</text>
</comment>
<evidence type="ECO:0000259" key="7">
    <source>
        <dbReference type="Pfam" id="PF07637"/>
    </source>
</evidence>
<dbReference type="AlphaFoldDB" id="A0A5R8KAZ6"/>
<evidence type="ECO:0000256" key="2">
    <source>
        <dbReference type="SAM" id="SignalP"/>
    </source>
</evidence>
<proteinExistence type="predicted"/>
<feature type="signal peptide" evidence="2">
    <location>
        <begin position="1"/>
        <end position="27"/>
    </location>
</feature>
<feature type="domain" description="DUF1592" evidence="6">
    <location>
        <begin position="579"/>
        <end position="704"/>
    </location>
</feature>
<name>A0A5R8KAZ6_9BACT</name>
<dbReference type="Pfam" id="PF07624">
    <property type="entry name" value="PSD2"/>
    <property type="match status" value="1"/>
</dbReference>
<dbReference type="OrthoDB" id="175242at2"/>
<evidence type="ECO:0000259" key="5">
    <source>
        <dbReference type="Pfam" id="PF07627"/>
    </source>
</evidence>
<organism evidence="9 10">
    <name type="scientific">Phragmitibacter flavus</name>
    <dbReference type="NCBI Taxonomy" id="2576071"/>
    <lineage>
        <taxon>Bacteria</taxon>
        <taxon>Pseudomonadati</taxon>
        <taxon>Verrucomicrobiota</taxon>
        <taxon>Verrucomicrobiia</taxon>
        <taxon>Verrucomicrobiales</taxon>
        <taxon>Verrucomicrobiaceae</taxon>
        <taxon>Phragmitibacter</taxon>
    </lineage>
</organism>
<gene>
    <name evidence="9" type="ORF">FEM03_17710</name>
</gene>
<dbReference type="InterPro" id="IPR013039">
    <property type="entry name" value="DUF1588"/>
</dbReference>
<feature type="region of interest" description="Disordered" evidence="1">
    <location>
        <begin position="916"/>
        <end position="945"/>
    </location>
</feature>
<dbReference type="Proteomes" id="UP000306196">
    <property type="component" value="Unassembled WGS sequence"/>
</dbReference>
<dbReference type="Pfam" id="PF07637">
    <property type="entry name" value="PSD5"/>
    <property type="match status" value="1"/>
</dbReference>
<dbReference type="InterPro" id="IPR013042">
    <property type="entry name" value="DUF1592"/>
</dbReference>
<evidence type="ECO:0000313" key="9">
    <source>
        <dbReference type="EMBL" id="TLD69476.1"/>
    </source>
</evidence>
<feature type="domain" description="Carbohydrate binding module xylan-binding" evidence="8">
    <location>
        <begin position="413"/>
        <end position="494"/>
    </location>
</feature>
<evidence type="ECO:0000259" key="3">
    <source>
        <dbReference type="Pfam" id="PF07624"/>
    </source>
</evidence>
<dbReference type="Pfam" id="PF16841">
    <property type="entry name" value="CBM60"/>
    <property type="match status" value="2"/>
</dbReference>
<feature type="domain" description="DUF1587" evidence="4">
    <location>
        <begin position="132"/>
        <end position="195"/>
    </location>
</feature>
<dbReference type="Pfam" id="PF07631">
    <property type="entry name" value="PSD4"/>
    <property type="match status" value="1"/>
</dbReference>
<dbReference type="Pfam" id="PF07626">
    <property type="entry name" value="PSD3"/>
    <property type="match status" value="1"/>
</dbReference>
<feature type="chain" id="PRO_5024353618" evidence="2">
    <location>
        <begin position="28"/>
        <end position="945"/>
    </location>
</feature>
<feature type="domain" description="DUF1595" evidence="7">
    <location>
        <begin position="504"/>
        <end position="561"/>
    </location>
</feature>
<evidence type="ECO:0000259" key="8">
    <source>
        <dbReference type="Pfam" id="PF16841"/>
    </source>
</evidence>